<keyword evidence="3" id="KW-1185">Reference proteome</keyword>
<dbReference type="KEGG" id="oat:OAN307_c23750"/>
<dbReference type="RefSeq" id="WP_015500008.1">
    <property type="nucleotide sequence ID" value="NC_020911.1"/>
</dbReference>
<dbReference type="SUPFAM" id="SSF111384">
    <property type="entry name" value="OmpH-like"/>
    <property type="match status" value="1"/>
</dbReference>
<dbReference type="EMBL" id="CP003740">
    <property type="protein sequence ID" value="AGI67990.1"/>
    <property type="molecule type" value="Genomic_DNA"/>
</dbReference>
<dbReference type="STRING" id="391626.OAN307_c23750"/>
<dbReference type="HOGENOM" id="CLU_085354_1_0_5"/>
<dbReference type="Pfam" id="PF03938">
    <property type="entry name" value="OmpH"/>
    <property type="match status" value="1"/>
</dbReference>
<evidence type="ECO:0000313" key="3">
    <source>
        <dbReference type="Proteomes" id="UP000005307"/>
    </source>
</evidence>
<organism evidence="2 3">
    <name type="scientific">Octadecabacter antarcticus 307</name>
    <dbReference type="NCBI Taxonomy" id="391626"/>
    <lineage>
        <taxon>Bacteria</taxon>
        <taxon>Pseudomonadati</taxon>
        <taxon>Pseudomonadota</taxon>
        <taxon>Alphaproteobacteria</taxon>
        <taxon>Rhodobacterales</taxon>
        <taxon>Roseobacteraceae</taxon>
        <taxon>Octadecabacter</taxon>
    </lineage>
</organism>
<dbReference type="GO" id="GO:0051082">
    <property type="term" value="F:unfolded protein binding"/>
    <property type="evidence" value="ECO:0007669"/>
    <property type="project" value="InterPro"/>
</dbReference>
<dbReference type="eggNOG" id="COG2825">
    <property type="taxonomic scope" value="Bacteria"/>
</dbReference>
<dbReference type="SMART" id="SM00935">
    <property type="entry name" value="OmpH"/>
    <property type="match status" value="1"/>
</dbReference>
<proteinExistence type="predicted"/>
<accession>M9RDX4</accession>
<dbReference type="InterPro" id="IPR024930">
    <property type="entry name" value="Skp_dom_sf"/>
</dbReference>
<feature type="signal peptide" evidence="1">
    <location>
        <begin position="1"/>
        <end position="23"/>
    </location>
</feature>
<sequence>MTATVLRLLASLMIAAFVGAAGAQQTIETPEFEVTSGQLVTAILTVDIDRLFTQSQFGQRVTQSYATQREALATENRRIADALREEEIALAAQRSEMAVDVFRTEAEDFDEKAQSIRRAQDAKERGLEDTLAQGRDQFLVVTRPVLGQLMVDRGAFAILDRRSVLLSLGSIDVTDDAIARIDATIGDGAGTAQEIGPDLAPDTAFEN</sequence>
<keyword evidence="1" id="KW-0732">Signal</keyword>
<name>M9RDX4_9RHOB</name>
<feature type="chain" id="PRO_5004102057" evidence="1">
    <location>
        <begin position="24"/>
        <end position="207"/>
    </location>
</feature>
<reference evidence="2 3" key="1">
    <citation type="journal article" date="2013" name="PLoS ONE">
        <title>Poles Apart: Arctic and Antarctic Octadecabacter strains Share High Genome Plasticity and a New Type of Xanthorhodopsin.</title>
        <authorList>
            <person name="Vollmers J."/>
            <person name="Voget S."/>
            <person name="Dietrich S."/>
            <person name="Gollnow K."/>
            <person name="Smits M."/>
            <person name="Meyer K."/>
            <person name="Brinkhoff T."/>
            <person name="Simon M."/>
            <person name="Daniel R."/>
        </authorList>
    </citation>
    <scope>NUCLEOTIDE SEQUENCE [LARGE SCALE GENOMIC DNA]</scope>
    <source>
        <strain evidence="2 3">307</strain>
    </source>
</reference>
<evidence type="ECO:0000313" key="2">
    <source>
        <dbReference type="EMBL" id="AGI67990.1"/>
    </source>
</evidence>
<evidence type="ECO:0000256" key="1">
    <source>
        <dbReference type="SAM" id="SignalP"/>
    </source>
</evidence>
<protein>
    <submittedName>
        <fullName evidence="2">Putative outer membrane protein</fullName>
    </submittedName>
</protein>
<dbReference type="OrthoDB" id="7868372at2"/>
<gene>
    <name evidence="2" type="ORF">OAN307_c23750</name>
</gene>
<dbReference type="Gene3D" id="3.30.910.20">
    <property type="entry name" value="Skp domain"/>
    <property type="match status" value="1"/>
</dbReference>
<dbReference type="InterPro" id="IPR005632">
    <property type="entry name" value="Chaperone_Skp"/>
</dbReference>
<dbReference type="AlphaFoldDB" id="M9RDX4"/>
<dbReference type="Proteomes" id="UP000005307">
    <property type="component" value="Chromosome"/>
</dbReference>